<dbReference type="KEGG" id="mmil:sm9_0034"/>
<dbReference type="EMBL" id="CP011266">
    <property type="protein sequence ID" value="ALT67844.1"/>
    <property type="molecule type" value="Genomic_DNA"/>
</dbReference>
<gene>
    <name evidence="1" type="ORF">sm9_0034</name>
</gene>
<dbReference type="AlphaFoldDB" id="A0A0U3CU20"/>
<dbReference type="GeneID" id="26735015"/>
<protein>
    <submittedName>
        <fullName evidence="1">Uncharacterized protein</fullName>
    </submittedName>
</protein>
<evidence type="ECO:0000313" key="2">
    <source>
        <dbReference type="Proteomes" id="UP000067738"/>
    </source>
</evidence>
<evidence type="ECO:0000313" key="1">
    <source>
        <dbReference type="EMBL" id="ALT67844.1"/>
    </source>
</evidence>
<dbReference type="Proteomes" id="UP000067738">
    <property type="component" value="Chromosome"/>
</dbReference>
<proteinExistence type="predicted"/>
<dbReference type="OrthoDB" id="79672at2157"/>
<organism evidence="1 2">
    <name type="scientific">Methanobrevibacter millerae</name>
    <dbReference type="NCBI Taxonomy" id="230361"/>
    <lineage>
        <taxon>Archaea</taxon>
        <taxon>Methanobacteriati</taxon>
        <taxon>Methanobacteriota</taxon>
        <taxon>Methanomada group</taxon>
        <taxon>Methanobacteria</taxon>
        <taxon>Methanobacteriales</taxon>
        <taxon>Methanobacteriaceae</taxon>
        <taxon>Methanobrevibacter</taxon>
    </lineage>
</organism>
<dbReference type="PATRIC" id="fig|230361.4.peg.34"/>
<accession>A0A0U3CU20</accession>
<keyword evidence="2" id="KW-1185">Reference proteome</keyword>
<dbReference type="RefSeq" id="WP_058738215.1">
    <property type="nucleotide sequence ID" value="NZ_CP011266.1"/>
</dbReference>
<sequence length="266" mass="30844">MIKKFMIIILFAFFMISAVSASEINETAINDLAESQIHEFIEVNQIDIGEEITIDDIVEKDVVIGEENIAPMKSNYEYNDSYIINSHENYNEIENNQYNNSYIDALINENLDNVTVLELNNSIVVPVYISDNMFMNHFISCMELNSIFETIDFGEGLSKFKDEIDKFKVLTHDDLIFYNEYYHILTHDVEKNIVLSDDKLHTKFMFSIDNSIVGSADCFIYGISNSIFSNFNSFSLSSFQTFSNFVQIFININYYEHAFFPSKTIE</sequence>
<reference evidence="1 2" key="1">
    <citation type="submission" date="2015-04" db="EMBL/GenBank/DDBJ databases">
        <title>The complete genome sequence of the rumen methanogen Methanobrevibacter millerae SM9.</title>
        <authorList>
            <person name="Leahy S.C."/>
            <person name="Kelly W.J."/>
            <person name="Pacheco D.M."/>
            <person name="Li D."/>
            <person name="Altermann E."/>
            <person name="Attwood G.T."/>
        </authorList>
    </citation>
    <scope>NUCLEOTIDE SEQUENCE [LARGE SCALE GENOMIC DNA]</scope>
    <source>
        <strain evidence="1 2">SM9</strain>
    </source>
</reference>
<name>A0A0U3CU20_9EURY</name>